<organism evidence="1 2">
    <name type="scientific">Pyrobaculum aerophilum (strain ATCC 51768 / DSM 7523 / JCM 9630 / CIP 104966 / NBRC 100827 / IM2)</name>
    <dbReference type="NCBI Taxonomy" id="178306"/>
    <lineage>
        <taxon>Archaea</taxon>
        <taxon>Thermoproteota</taxon>
        <taxon>Thermoprotei</taxon>
        <taxon>Thermoproteales</taxon>
        <taxon>Thermoproteaceae</taxon>
        <taxon>Pyrobaculum</taxon>
    </lineage>
</organism>
<keyword evidence="2" id="KW-1185">Reference proteome</keyword>
<evidence type="ECO:0000313" key="1">
    <source>
        <dbReference type="EMBL" id="AAL64300.1"/>
    </source>
</evidence>
<accession>Q8ZUV6</accession>
<protein>
    <submittedName>
        <fullName evidence="1">Cobyrinic acid a,c-diamide synthase (CbiA) part 1, authentic frameshift</fullName>
    </submittedName>
</protein>
<dbReference type="InParanoid" id="Q8ZUV6"/>
<proteinExistence type="predicted"/>
<dbReference type="EnsemblBacteria" id="AAL64300">
    <property type="protein sequence ID" value="AAL64300"/>
    <property type="gene ID" value="PAE2589"/>
</dbReference>
<dbReference type="AlphaFoldDB" id="Q8ZUV6"/>
<name>Q8ZUV6_PYRAE</name>
<gene>
    <name evidence="1" type="ordered locus">PAE2589</name>
</gene>
<dbReference type="KEGG" id="pai:PAE2589"/>
<evidence type="ECO:0000313" key="2">
    <source>
        <dbReference type="Proteomes" id="UP000002439"/>
    </source>
</evidence>
<dbReference type="EMBL" id="AE009441">
    <property type="protein sequence ID" value="AAL64300.1"/>
    <property type="molecule type" value="Genomic_DNA"/>
</dbReference>
<dbReference type="STRING" id="178306.PAE2589"/>
<reference evidence="1 2" key="1">
    <citation type="journal article" date="2002" name="Proc. Natl. Acad. Sci. U.S.A.">
        <title>Genome sequence of the hyperthermophilic crenarchaeon Pyrobaculum aerophilum.</title>
        <authorList>
            <person name="Fitz-Gibbon S.T."/>
            <person name="Ladner H."/>
            <person name="Kim U.J."/>
            <person name="Stetter K.O."/>
            <person name="Simon M.I."/>
            <person name="Miller J.H."/>
        </authorList>
    </citation>
    <scope>NUCLEOTIDE SEQUENCE [LARGE SCALE GENOMIC DNA]</scope>
    <source>
        <strain evidence="2">ATCC 51768 / DSM 7523 / JCM 9630 / CIP 104966 / NBRC 100827 / IM2</strain>
    </source>
</reference>
<dbReference type="Proteomes" id="UP000002439">
    <property type="component" value="Chromosome"/>
</dbReference>
<sequence>MIPRVVISAPKGMSGKTIISLGITDWLKGGLK</sequence>
<dbReference type="HOGENOM" id="CLU_3387509_0_0_2"/>